<keyword evidence="2" id="KW-1185">Reference proteome</keyword>
<sequence length="71" mass="7957">MLALLTGMVLRQTCSQHVQVLVTYRQQVDLEFICPAAASTRSYRSGQGALLRCKNRMHSVFDSGCDDDNYS</sequence>
<organism evidence="1 2">
    <name type="scientific">Suillus fuscotomentosus</name>
    <dbReference type="NCBI Taxonomy" id="1912939"/>
    <lineage>
        <taxon>Eukaryota</taxon>
        <taxon>Fungi</taxon>
        <taxon>Dikarya</taxon>
        <taxon>Basidiomycota</taxon>
        <taxon>Agaricomycotina</taxon>
        <taxon>Agaricomycetes</taxon>
        <taxon>Agaricomycetidae</taxon>
        <taxon>Boletales</taxon>
        <taxon>Suillineae</taxon>
        <taxon>Suillaceae</taxon>
        <taxon>Suillus</taxon>
    </lineage>
</organism>
<evidence type="ECO:0000313" key="2">
    <source>
        <dbReference type="Proteomes" id="UP001195769"/>
    </source>
</evidence>
<dbReference type="GeneID" id="64655646"/>
<dbReference type="RefSeq" id="XP_041227716.1">
    <property type="nucleotide sequence ID" value="XM_041361348.1"/>
</dbReference>
<dbReference type="AlphaFoldDB" id="A0AAD4HMX0"/>
<protein>
    <submittedName>
        <fullName evidence="1">Uncharacterized protein</fullName>
    </submittedName>
</protein>
<gene>
    <name evidence="1" type="ORF">F5891DRAFT_1024908</name>
</gene>
<accession>A0AAD4HMX0</accession>
<reference evidence="1" key="1">
    <citation type="journal article" date="2020" name="New Phytol.">
        <title>Comparative genomics reveals dynamic genome evolution in host specialist ectomycorrhizal fungi.</title>
        <authorList>
            <person name="Lofgren L.A."/>
            <person name="Nguyen N.H."/>
            <person name="Vilgalys R."/>
            <person name="Ruytinx J."/>
            <person name="Liao H.L."/>
            <person name="Branco S."/>
            <person name="Kuo A."/>
            <person name="LaButti K."/>
            <person name="Lipzen A."/>
            <person name="Andreopoulos W."/>
            <person name="Pangilinan J."/>
            <person name="Riley R."/>
            <person name="Hundley H."/>
            <person name="Na H."/>
            <person name="Barry K."/>
            <person name="Grigoriev I.V."/>
            <person name="Stajich J.E."/>
            <person name="Kennedy P.G."/>
        </authorList>
    </citation>
    <scope>NUCLEOTIDE SEQUENCE</scope>
    <source>
        <strain evidence="1">FC203</strain>
    </source>
</reference>
<name>A0AAD4HMX0_9AGAM</name>
<evidence type="ECO:0000313" key="1">
    <source>
        <dbReference type="EMBL" id="KAG1902141.1"/>
    </source>
</evidence>
<comment type="caution">
    <text evidence="1">The sequence shown here is derived from an EMBL/GenBank/DDBJ whole genome shotgun (WGS) entry which is preliminary data.</text>
</comment>
<dbReference type="Proteomes" id="UP001195769">
    <property type="component" value="Unassembled WGS sequence"/>
</dbReference>
<dbReference type="EMBL" id="JABBWK010000018">
    <property type="protein sequence ID" value="KAG1902141.1"/>
    <property type="molecule type" value="Genomic_DNA"/>
</dbReference>
<proteinExistence type="predicted"/>